<dbReference type="AlphaFoldDB" id="A0A918EU52"/>
<accession>A0A918EU52</accession>
<dbReference type="FunFam" id="3.40.50.720:FF:000084">
    <property type="entry name" value="Short-chain dehydrogenase reductase"/>
    <property type="match status" value="1"/>
</dbReference>
<name>A0A918EU52_9ACTN</name>
<dbReference type="GO" id="GO:0016491">
    <property type="term" value="F:oxidoreductase activity"/>
    <property type="evidence" value="ECO:0007669"/>
    <property type="project" value="UniProtKB-KW"/>
</dbReference>
<dbReference type="PANTHER" id="PTHR24321">
    <property type="entry name" value="DEHYDROGENASES, SHORT CHAIN"/>
    <property type="match status" value="1"/>
</dbReference>
<dbReference type="CDD" id="cd05233">
    <property type="entry name" value="SDR_c"/>
    <property type="match status" value="1"/>
</dbReference>
<reference evidence="3" key="2">
    <citation type="submission" date="2020-09" db="EMBL/GenBank/DDBJ databases">
        <authorList>
            <person name="Sun Q."/>
            <person name="Ohkuma M."/>
        </authorList>
    </citation>
    <scope>NUCLEOTIDE SEQUENCE</scope>
    <source>
        <strain evidence="3">JCM 3131</strain>
    </source>
</reference>
<dbReference type="InterPro" id="IPR002347">
    <property type="entry name" value="SDR_fam"/>
</dbReference>
<evidence type="ECO:0000256" key="2">
    <source>
        <dbReference type="ARBA" id="ARBA00023002"/>
    </source>
</evidence>
<gene>
    <name evidence="3" type="ORF">GCM10010145_48360</name>
</gene>
<dbReference type="PRINTS" id="PR00081">
    <property type="entry name" value="GDHRDH"/>
</dbReference>
<dbReference type="InterPro" id="IPR036291">
    <property type="entry name" value="NAD(P)-bd_dom_sf"/>
</dbReference>
<evidence type="ECO:0000313" key="4">
    <source>
        <dbReference type="Proteomes" id="UP000620156"/>
    </source>
</evidence>
<protein>
    <submittedName>
        <fullName evidence="3">3-oxoacyl-ACP reductase</fullName>
    </submittedName>
</protein>
<organism evidence="3 4">
    <name type="scientific">Streptomyces ruber</name>
    <dbReference type="NCBI Taxonomy" id="83378"/>
    <lineage>
        <taxon>Bacteria</taxon>
        <taxon>Bacillati</taxon>
        <taxon>Actinomycetota</taxon>
        <taxon>Actinomycetes</taxon>
        <taxon>Kitasatosporales</taxon>
        <taxon>Streptomycetaceae</taxon>
        <taxon>Streptomyces</taxon>
    </lineage>
</organism>
<proteinExistence type="inferred from homology"/>
<dbReference type="Proteomes" id="UP000620156">
    <property type="component" value="Unassembled WGS sequence"/>
</dbReference>
<keyword evidence="4" id="KW-1185">Reference proteome</keyword>
<dbReference type="PANTHER" id="PTHR24321:SF8">
    <property type="entry name" value="ESTRADIOL 17-BETA-DEHYDROGENASE 8-RELATED"/>
    <property type="match status" value="1"/>
</dbReference>
<comment type="similarity">
    <text evidence="1">Belongs to the short-chain dehydrogenases/reductases (SDR) family.</text>
</comment>
<dbReference type="Pfam" id="PF13561">
    <property type="entry name" value="adh_short_C2"/>
    <property type="match status" value="1"/>
</dbReference>
<reference evidence="3" key="1">
    <citation type="journal article" date="2014" name="Int. J. Syst. Evol. Microbiol.">
        <title>Complete genome sequence of Corynebacterium casei LMG S-19264T (=DSM 44701T), isolated from a smear-ripened cheese.</title>
        <authorList>
            <consortium name="US DOE Joint Genome Institute (JGI-PGF)"/>
            <person name="Walter F."/>
            <person name="Albersmeier A."/>
            <person name="Kalinowski J."/>
            <person name="Ruckert C."/>
        </authorList>
    </citation>
    <scope>NUCLEOTIDE SEQUENCE</scope>
    <source>
        <strain evidence="3">JCM 3131</strain>
    </source>
</reference>
<keyword evidence="2" id="KW-0560">Oxidoreductase</keyword>
<dbReference type="SUPFAM" id="SSF51735">
    <property type="entry name" value="NAD(P)-binding Rossmann-fold domains"/>
    <property type="match status" value="1"/>
</dbReference>
<dbReference type="EMBL" id="BMQK01000012">
    <property type="protein sequence ID" value="GGQ72976.1"/>
    <property type="molecule type" value="Genomic_DNA"/>
</dbReference>
<evidence type="ECO:0000313" key="3">
    <source>
        <dbReference type="EMBL" id="GGQ72976.1"/>
    </source>
</evidence>
<evidence type="ECO:0000256" key="1">
    <source>
        <dbReference type="ARBA" id="ARBA00006484"/>
    </source>
</evidence>
<comment type="caution">
    <text evidence="3">The sequence shown here is derived from an EMBL/GenBank/DDBJ whole genome shotgun (WGS) entry which is preliminary data.</text>
</comment>
<sequence>MEGRFAVVTGAAGGIGRATCLRLAQEGGTVACLDIDLPGARATAREAGAAAHAVRADITREEEVLRAVGEVAARHPVDVLVNVAGVNGPQAGAALTSTAGWDRTHAVNLRGSFLVAKHTLPHLTRRRGAIVNISSALAFVGYPMDCAYGPTKAGMVQLTQGMALDYAPDVRVNCVCPGVVRTPMTDDFLRGAPDTAKAVEEYGTIHPLHRRPAWPHEIADAVLFLVSDDAASITGVALPVDAGFLAGPQDDTSVNRPVPPPAS</sequence>
<dbReference type="Gene3D" id="3.40.50.720">
    <property type="entry name" value="NAD(P)-binding Rossmann-like Domain"/>
    <property type="match status" value="1"/>
</dbReference>
<dbReference type="PRINTS" id="PR00080">
    <property type="entry name" value="SDRFAMILY"/>
</dbReference>